<gene>
    <name evidence="6" type="ORF">CMV_017395</name>
</gene>
<comment type="similarity">
    <text evidence="2">Belongs to the thaumatin family.</text>
</comment>
<sequence>MNWSIWAGQAEHQYLRPKKPEDTPSGNKSLHSQATTPSQFYTLLSLTIPGCDYLKTKGAEAAVFTLQNKCRNTIWPGILPGSGQIQLMNGGFQLNPGEVVNVTAPKKWSGRFWPRRFCKFDSAGNGQCLTGDCGGKLQCTGAGGAPPATLAEFTLDSPVDYYDVSLVDGYNVRVSIEPLSGTGPTCKPISCLAELNRLCPVGLQVKRNGHVVACKSACLAYNTPEYCCTGAYATPNSCKPTSYSKVFKAVCPTSYSYAYDDPTSTFTCQDGNYLIRRYKIAGLLFPWSSHELFKLLCGVADDDRDDSWLDAYDIESTI</sequence>
<keyword evidence="7" id="KW-1185">Reference proteome</keyword>
<dbReference type="PROSITE" id="PS51367">
    <property type="entry name" value="THAUMATIN_2"/>
    <property type="match status" value="1"/>
</dbReference>
<dbReference type="SUPFAM" id="SSF49870">
    <property type="entry name" value="Osmotin, thaumatin-like protein"/>
    <property type="match status" value="1"/>
</dbReference>
<dbReference type="SMART" id="SM00205">
    <property type="entry name" value="THN"/>
    <property type="match status" value="1"/>
</dbReference>
<dbReference type="CDD" id="cd09218">
    <property type="entry name" value="TLP-PA"/>
    <property type="match status" value="1"/>
</dbReference>
<dbReference type="EMBL" id="JRKL02002776">
    <property type="protein sequence ID" value="KAF3957608.1"/>
    <property type="molecule type" value="Genomic_DNA"/>
</dbReference>
<feature type="compositionally biased region" description="Polar residues" evidence="5">
    <location>
        <begin position="24"/>
        <end position="33"/>
    </location>
</feature>
<evidence type="ECO:0008006" key="8">
    <source>
        <dbReference type="Google" id="ProtNLM"/>
    </source>
</evidence>
<dbReference type="PANTHER" id="PTHR31048">
    <property type="entry name" value="OS03G0233200 PROTEIN"/>
    <property type="match status" value="1"/>
</dbReference>
<dbReference type="OrthoDB" id="430315at2759"/>
<accession>A0A8J4R4N3</accession>
<evidence type="ECO:0000256" key="3">
    <source>
        <dbReference type="ARBA" id="ARBA00022525"/>
    </source>
</evidence>
<dbReference type="AlphaFoldDB" id="A0A8J4R4N3"/>
<evidence type="ECO:0000313" key="7">
    <source>
        <dbReference type="Proteomes" id="UP000737018"/>
    </source>
</evidence>
<evidence type="ECO:0000256" key="5">
    <source>
        <dbReference type="SAM" id="MobiDB-lite"/>
    </source>
</evidence>
<dbReference type="FunFam" id="2.60.110.10:FF:000002">
    <property type="entry name" value="Thaumatin-like protein 1a"/>
    <property type="match status" value="1"/>
</dbReference>
<proteinExistence type="inferred from homology"/>
<evidence type="ECO:0000256" key="2">
    <source>
        <dbReference type="ARBA" id="ARBA00010607"/>
    </source>
</evidence>
<dbReference type="Pfam" id="PF00314">
    <property type="entry name" value="Thaumatin"/>
    <property type="match status" value="1"/>
</dbReference>
<comment type="subcellular location">
    <subcellularLocation>
        <location evidence="1">Secreted</location>
    </subcellularLocation>
</comment>
<protein>
    <recommendedName>
        <fullName evidence="8">Thaumatin-like protein</fullName>
    </recommendedName>
</protein>
<feature type="region of interest" description="Disordered" evidence="5">
    <location>
        <begin position="14"/>
        <end position="33"/>
    </location>
</feature>
<comment type="caution">
    <text evidence="6">The sequence shown here is derived from an EMBL/GenBank/DDBJ whole genome shotgun (WGS) entry which is preliminary data.</text>
</comment>
<dbReference type="InterPro" id="IPR017949">
    <property type="entry name" value="Thaumatin_CS"/>
</dbReference>
<evidence type="ECO:0000313" key="6">
    <source>
        <dbReference type="EMBL" id="KAF3957608.1"/>
    </source>
</evidence>
<evidence type="ECO:0000256" key="4">
    <source>
        <dbReference type="ARBA" id="ARBA00023157"/>
    </source>
</evidence>
<organism evidence="6 7">
    <name type="scientific">Castanea mollissima</name>
    <name type="common">Chinese chestnut</name>
    <dbReference type="NCBI Taxonomy" id="60419"/>
    <lineage>
        <taxon>Eukaryota</taxon>
        <taxon>Viridiplantae</taxon>
        <taxon>Streptophyta</taxon>
        <taxon>Embryophyta</taxon>
        <taxon>Tracheophyta</taxon>
        <taxon>Spermatophyta</taxon>
        <taxon>Magnoliopsida</taxon>
        <taxon>eudicotyledons</taxon>
        <taxon>Gunneridae</taxon>
        <taxon>Pentapetalae</taxon>
        <taxon>rosids</taxon>
        <taxon>fabids</taxon>
        <taxon>Fagales</taxon>
        <taxon>Fagaceae</taxon>
        <taxon>Castanea</taxon>
    </lineage>
</organism>
<keyword evidence="3" id="KW-0964">Secreted</keyword>
<dbReference type="PROSITE" id="PS00316">
    <property type="entry name" value="THAUMATIN_1"/>
    <property type="match status" value="1"/>
</dbReference>
<dbReference type="InterPro" id="IPR001938">
    <property type="entry name" value="Thaumatin"/>
</dbReference>
<dbReference type="GO" id="GO:0005576">
    <property type="term" value="C:extracellular region"/>
    <property type="evidence" value="ECO:0007669"/>
    <property type="project" value="UniProtKB-SubCell"/>
</dbReference>
<name>A0A8J4R4N3_9ROSI</name>
<reference evidence="6" key="1">
    <citation type="submission" date="2020-03" db="EMBL/GenBank/DDBJ databases">
        <title>Castanea mollissima Vanexum genome sequencing.</title>
        <authorList>
            <person name="Staton M."/>
        </authorList>
    </citation>
    <scope>NUCLEOTIDE SEQUENCE</scope>
    <source>
        <tissue evidence="6">Leaf</tissue>
    </source>
</reference>
<dbReference type="InterPro" id="IPR037176">
    <property type="entry name" value="Osmotin/thaumatin-like_sf"/>
</dbReference>
<keyword evidence="4" id="KW-1015">Disulfide bond</keyword>
<evidence type="ECO:0000256" key="1">
    <source>
        <dbReference type="ARBA" id="ARBA00004613"/>
    </source>
</evidence>
<dbReference type="Gene3D" id="2.60.110.10">
    <property type="entry name" value="Thaumatin"/>
    <property type="match status" value="1"/>
</dbReference>
<dbReference type="Proteomes" id="UP000737018">
    <property type="component" value="Unassembled WGS sequence"/>
</dbReference>
<dbReference type="PRINTS" id="PR00347">
    <property type="entry name" value="THAUMATIN"/>
</dbReference>